<dbReference type="InterPro" id="IPR011989">
    <property type="entry name" value="ARM-like"/>
</dbReference>
<gene>
    <name evidence="2" type="ORF">G3I32_16250</name>
</gene>
<feature type="region of interest" description="Disordered" evidence="1">
    <location>
        <begin position="1"/>
        <end position="38"/>
    </location>
</feature>
<feature type="compositionally biased region" description="Basic and acidic residues" evidence="1">
    <location>
        <begin position="1"/>
        <end position="21"/>
    </location>
</feature>
<accession>A0A7K3PKC5</accession>
<dbReference type="Proteomes" id="UP000470446">
    <property type="component" value="Unassembled WGS sequence"/>
</dbReference>
<dbReference type="InterPro" id="IPR016024">
    <property type="entry name" value="ARM-type_fold"/>
</dbReference>
<evidence type="ECO:0000256" key="1">
    <source>
        <dbReference type="SAM" id="MobiDB-lite"/>
    </source>
</evidence>
<name>A0A7K3PKC5_9ACTN</name>
<dbReference type="Gene3D" id="1.25.10.10">
    <property type="entry name" value="Leucine-rich Repeat Variant"/>
    <property type="match status" value="2"/>
</dbReference>
<reference evidence="2 3" key="1">
    <citation type="submission" date="2020-01" db="EMBL/GenBank/DDBJ databases">
        <title>Insect and environment-associated Actinomycetes.</title>
        <authorList>
            <person name="Currrie C."/>
            <person name="Chevrette M."/>
            <person name="Carlson C."/>
            <person name="Stubbendieck R."/>
            <person name="Wendt-Pienkowski E."/>
        </authorList>
    </citation>
    <scope>NUCLEOTIDE SEQUENCE [LARGE SCALE GENOMIC DNA]</scope>
    <source>
        <strain evidence="2 3">SID14163</strain>
    </source>
</reference>
<dbReference type="AlphaFoldDB" id="A0A7K3PKC5"/>
<dbReference type="Gene3D" id="1.25.40.20">
    <property type="entry name" value="Ankyrin repeat-containing domain"/>
    <property type="match status" value="1"/>
</dbReference>
<sequence length="461" mass="49843">MGDRESDRRLVASVRAGDHESVQAALDEGADPDAPDPGTGLPVLCTAVAAFDAQVAETLMDGGADPDRELPDGSTPLLRALDGGSPAVFQSILGNDPRLRLPERERARLLARARNWYETGAVEELRRRTGTHGPVVAERVTDEGHDWVDQYTLGGRVVRAGHGAVLTWLESRLRVLPSVDELIDRAVAVADEDHVDWWGACYALLERHCEEVLSAALAHRDHPDPRHRSFVADYLRVRGIVACDSPSAERESGILADWATRETDGAVLAEVLEAFAEYDHPDMEAAGLRHAAHPDPRVRLRAATVLDASEQARSPGARAALLALLGDPDARVRLEACRAGRRDDVLLAPAAAELVRLAEGPYEDLRGGVAEALASSRDRTPAVADALAALLGDGDQLVRLEAAYGLVLRDDPRTGDAIGQVGQLGPLCIDGFEYDHRVNALWEWTCRENRPWPLAPGTETA</sequence>
<dbReference type="RefSeq" id="WP_164245782.1">
    <property type="nucleotide sequence ID" value="NZ_JAAGMA010000422.1"/>
</dbReference>
<dbReference type="InterPro" id="IPR036770">
    <property type="entry name" value="Ankyrin_rpt-contain_sf"/>
</dbReference>
<organism evidence="2 3">
    <name type="scientific">Streptomyces coelicoflavus</name>
    <dbReference type="NCBI Taxonomy" id="285562"/>
    <lineage>
        <taxon>Bacteria</taxon>
        <taxon>Bacillati</taxon>
        <taxon>Actinomycetota</taxon>
        <taxon>Actinomycetes</taxon>
        <taxon>Kitasatosporales</taxon>
        <taxon>Streptomycetaceae</taxon>
        <taxon>Streptomyces</taxon>
    </lineage>
</organism>
<proteinExistence type="predicted"/>
<dbReference type="SUPFAM" id="SSF48403">
    <property type="entry name" value="Ankyrin repeat"/>
    <property type="match status" value="1"/>
</dbReference>
<evidence type="ECO:0000313" key="3">
    <source>
        <dbReference type="Proteomes" id="UP000470446"/>
    </source>
</evidence>
<evidence type="ECO:0000313" key="2">
    <source>
        <dbReference type="EMBL" id="NEB10382.1"/>
    </source>
</evidence>
<protein>
    <recommendedName>
        <fullName evidence="4">Ankyrin repeat domain-containing protein</fullName>
    </recommendedName>
</protein>
<dbReference type="SUPFAM" id="SSF48371">
    <property type="entry name" value="ARM repeat"/>
    <property type="match status" value="1"/>
</dbReference>
<comment type="caution">
    <text evidence="2">The sequence shown here is derived from an EMBL/GenBank/DDBJ whole genome shotgun (WGS) entry which is preliminary data.</text>
</comment>
<dbReference type="Pfam" id="PF13646">
    <property type="entry name" value="HEAT_2"/>
    <property type="match status" value="1"/>
</dbReference>
<dbReference type="EMBL" id="JAAGMA010000422">
    <property type="protein sequence ID" value="NEB10382.1"/>
    <property type="molecule type" value="Genomic_DNA"/>
</dbReference>
<evidence type="ECO:0008006" key="4">
    <source>
        <dbReference type="Google" id="ProtNLM"/>
    </source>
</evidence>